<reference evidence="3 4" key="1">
    <citation type="submission" date="2020-11" db="EMBL/GenBank/DDBJ databases">
        <title>Erythrobacter sediminis sp. nov., a marine bacterium from a tidal flat of Garorim Bay.</title>
        <authorList>
            <person name="Kim D."/>
            <person name="Yoo Y."/>
            <person name="Kim J.-J."/>
        </authorList>
    </citation>
    <scope>NUCLEOTIDE SEQUENCE [LARGE SCALE GENOMIC DNA]</scope>
    <source>
        <strain evidence="3 4">JGD-13</strain>
    </source>
</reference>
<evidence type="ECO:0000313" key="3">
    <source>
        <dbReference type="EMBL" id="MBH5322435.1"/>
    </source>
</evidence>
<evidence type="ECO:0000256" key="1">
    <source>
        <dbReference type="ARBA" id="ARBA00038494"/>
    </source>
</evidence>
<dbReference type="EMBL" id="JAEANY010000002">
    <property type="protein sequence ID" value="MBH5322435.1"/>
    <property type="molecule type" value="Genomic_DNA"/>
</dbReference>
<dbReference type="Proteomes" id="UP000602442">
    <property type="component" value="Unassembled WGS sequence"/>
</dbReference>
<dbReference type="InterPro" id="IPR029044">
    <property type="entry name" value="Nucleotide-diphossugar_trans"/>
</dbReference>
<proteinExistence type="inferred from homology"/>
<comment type="similarity">
    <text evidence="1">Belongs to the glycosyltransferase 2 family. WaaE/KdtX subfamily.</text>
</comment>
<dbReference type="SUPFAM" id="SSF53448">
    <property type="entry name" value="Nucleotide-diphospho-sugar transferases"/>
    <property type="match status" value="1"/>
</dbReference>
<dbReference type="RefSeq" id="WP_197921132.1">
    <property type="nucleotide sequence ID" value="NZ_CAWPTA010000007.1"/>
</dbReference>
<name>A0ABS0N4L8_9SPHN</name>
<comment type="caution">
    <text evidence="3">The sequence shown here is derived from an EMBL/GenBank/DDBJ whole genome shotgun (WGS) entry which is preliminary data.</text>
</comment>
<evidence type="ECO:0000313" key="4">
    <source>
        <dbReference type="Proteomes" id="UP000602442"/>
    </source>
</evidence>
<keyword evidence="4" id="KW-1185">Reference proteome</keyword>
<dbReference type="Pfam" id="PF00535">
    <property type="entry name" value="Glycos_transf_2"/>
    <property type="match status" value="1"/>
</dbReference>
<sequence>MKVSVLLLTYNEEINIERCLASLDWCDDIWAIDSGSTDRTLEMLKQGGVKVLHRPFDNFANQRNFGLDEADWKHDYVLHLDADEESTPVFREQIEDLSASDAVDAWNVPSKTILLGQWLKHAGMYPSYQVRLGHRERLRFVQVGHGQREDLPADRVGTLNVPYNHYNFSHGMQKWLEKHVRYARDEAEELSHAQRQDEAGLATGGRRRLKQIANKLPPALRPAFRFIYVYFVRRGFLDGKAGLAYALMMATYEGMIGSFVFEQPMNDTARISSGDTARS</sequence>
<dbReference type="CDD" id="cd02511">
    <property type="entry name" value="Beta4Glucosyltransferase"/>
    <property type="match status" value="1"/>
</dbReference>
<dbReference type="PANTHER" id="PTHR43630:SF2">
    <property type="entry name" value="GLYCOSYLTRANSFERASE"/>
    <property type="match status" value="1"/>
</dbReference>
<dbReference type="Gene3D" id="3.90.550.10">
    <property type="entry name" value="Spore Coat Polysaccharide Biosynthesis Protein SpsA, Chain A"/>
    <property type="match status" value="1"/>
</dbReference>
<protein>
    <submittedName>
        <fullName evidence="3">Glycosyltransferase family 2 protein</fullName>
    </submittedName>
</protein>
<organism evidence="3 4">
    <name type="scientific">Aurantiacibacter sediminis</name>
    <dbReference type="NCBI Taxonomy" id="2793064"/>
    <lineage>
        <taxon>Bacteria</taxon>
        <taxon>Pseudomonadati</taxon>
        <taxon>Pseudomonadota</taxon>
        <taxon>Alphaproteobacteria</taxon>
        <taxon>Sphingomonadales</taxon>
        <taxon>Erythrobacteraceae</taxon>
        <taxon>Aurantiacibacter</taxon>
    </lineage>
</organism>
<feature type="domain" description="Glycosyltransferase 2-like" evidence="2">
    <location>
        <begin position="4"/>
        <end position="102"/>
    </location>
</feature>
<dbReference type="InterPro" id="IPR001173">
    <property type="entry name" value="Glyco_trans_2-like"/>
</dbReference>
<accession>A0ABS0N4L8</accession>
<dbReference type="PANTHER" id="PTHR43630">
    <property type="entry name" value="POLY-BETA-1,6-N-ACETYL-D-GLUCOSAMINE SYNTHASE"/>
    <property type="match status" value="1"/>
</dbReference>
<gene>
    <name evidence="3" type="ORF">I5L03_07530</name>
</gene>
<evidence type="ECO:0000259" key="2">
    <source>
        <dbReference type="Pfam" id="PF00535"/>
    </source>
</evidence>